<accession>A0A3S3NZU1</accession>
<dbReference type="InterPro" id="IPR044534">
    <property type="entry name" value="TTL1-4"/>
</dbReference>
<evidence type="ECO:0000256" key="2">
    <source>
        <dbReference type="SAM" id="MobiDB-lite"/>
    </source>
</evidence>
<organism evidence="3 4">
    <name type="scientific">Cinnamomum micranthum f. kanehirae</name>
    <dbReference type="NCBI Taxonomy" id="337451"/>
    <lineage>
        <taxon>Eukaryota</taxon>
        <taxon>Viridiplantae</taxon>
        <taxon>Streptophyta</taxon>
        <taxon>Embryophyta</taxon>
        <taxon>Tracheophyta</taxon>
        <taxon>Spermatophyta</taxon>
        <taxon>Magnoliopsida</taxon>
        <taxon>Magnoliidae</taxon>
        <taxon>Laurales</taxon>
        <taxon>Lauraceae</taxon>
        <taxon>Cinnamomum</taxon>
    </lineage>
</organism>
<protein>
    <submittedName>
        <fullName evidence="3">Tetratricopeptide repeat-containing domain-containing protein</fullName>
    </submittedName>
</protein>
<dbReference type="EMBL" id="QPKB01000003">
    <property type="protein sequence ID" value="RWR78469.1"/>
    <property type="molecule type" value="Genomic_DNA"/>
</dbReference>
<keyword evidence="4" id="KW-1185">Reference proteome</keyword>
<dbReference type="InterPro" id="IPR019734">
    <property type="entry name" value="TPR_rpt"/>
</dbReference>
<dbReference type="PANTHER" id="PTHR46050">
    <property type="entry name" value="TPR REPEAT-CONTAINING THIOREDOXIN"/>
    <property type="match status" value="1"/>
</dbReference>
<dbReference type="Pfam" id="PF00515">
    <property type="entry name" value="TPR_1"/>
    <property type="match status" value="1"/>
</dbReference>
<dbReference type="AlphaFoldDB" id="A0A3S3NZU1"/>
<proteinExistence type="predicted"/>
<dbReference type="Gene3D" id="1.25.40.10">
    <property type="entry name" value="Tetratricopeptide repeat domain"/>
    <property type="match status" value="1"/>
</dbReference>
<dbReference type="PANTHER" id="PTHR46050:SF7">
    <property type="entry name" value="TETRATRICOPEPTIDE REPEAT (TPR)-LIKE SUPERFAMILY PROTEIN"/>
    <property type="match status" value="1"/>
</dbReference>
<sequence>MDNYPRKKKRIGCCIAVLFRRRSFWPRKPSTTNSIPPSNGNNGLKLTSPSSRRRQGGHVKALSETHPTILVEKEKPPPIMISPINTKTNPPQYQTIGKTAAPLAPTSVLTTKTGTGPLGLQKNMSISCELELMMPDHRSKDNSTLVRASSSNMMVFGNLGNIKQSGNGKAKASSPPHCTKALDYLRMAARETGSNQKGEMGNINVVKAAAEEENGKGTEAVFCRALSKRLEPEELKVMGNEEYKKGNFTAALALYDRAIVMDPDKASYRSNKSAALMGLGQLLEAVEECREAVKLEPKYNRAHHRLATLYLRLGDAEKGQKDYKLSGTIANPAEIAQAQSLQTHLTKCNEARKLRDWHTMVKGAQCAISSGADSAPQVFASQAEALLKLCKHEEADSTLSRAPIFNTDASTKFFGAASNAYFFLIRAQVDMGAGRFEEAVAMAQQAAWLNSSNKEVGIVVRRTRAVASARTKGNNLFKDSKFDEACAAYGEGLEHDAYNAILLCNRAACRLKLGQFEKAIEDCTSALNVRPSYGKARLRRVDCNAKLERWEASIQDCQVLMRETPGDDDVRRALLEAQAQLKKQHGENVKDIPSNNQYGSSPSSPSLHGWSK</sequence>
<dbReference type="InterPro" id="IPR011990">
    <property type="entry name" value="TPR-like_helical_dom_sf"/>
</dbReference>
<dbReference type="OrthoDB" id="2335338at2759"/>
<reference evidence="3 4" key="1">
    <citation type="journal article" date="2019" name="Nat. Plants">
        <title>Stout camphor tree genome fills gaps in understanding of flowering plant genome evolution.</title>
        <authorList>
            <person name="Chaw S.M."/>
            <person name="Liu Y.C."/>
            <person name="Wu Y.W."/>
            <person name="Wang H.Y."/>
            <person name="Lin C.I."/>
            <person name="Wu C.S."/>
            <person name="Ke H.M."/>
            <person name="Chang L.Y."/>
            <person name="Hsu C.Y."/>
            <person name="Yang H.T."/>
            <person name="Sudianto E."/>
            <person name="Hsu M.H."/>
            <person name="Wu K.P."/>
            <person name="Wang L.N."/>
            <person name="Leebens-Mack J.H."/>
            <person name="Tsai I.J."/>
        </authorList>
    </citation>
    <scope>NUCLEOTIDE SEQUENCE [LARGE SCALE GENOMIC DNA]</scope>
    <source>
        <strain evidence="4">cv. Chaw 1501</strain>
        <tissue evidence="3">Young leaves</tissue>
    </source>
</reference>
<dbReference type="Pfam" id="PF13432">
    <property type="entry name" value="TPR_16"/>
    <property type="match status" value="1"/>
</dbReference>
<dbReference type="PROSITE" id="PS50005">
    <property type="entry name" value="TPR"/>
    <property type="match status" value="1"/>
</dbReference>
<dbReference type="GO" id="GO:0005737">
    <property type="term" value="C:cytoplasm"/>
    <property type="evidence" value="ECO:0007669"/>
    <property type="project" value="TreeGrafter"/>
</dbReference>
<keyword evidence="1" id="KW-0802">TPR repeat</keyword>
<evidence type="ECO:0000256" key="1">
    <source>
        <dbReference type="PROSITE-ProRule" id="PRU00339"/>
    </source>
</evidence>
<evidence type="ECO:0000313" key="4">
    <source>
        <dbReference type="Proteomes" id="UP000283530"/>
    </source>
</evidence>
<feature type="region of interest" description="Disordered" evidence="2">
    <location>
        <begin position="582"/>
        <end position="612"/>
    </location>
</feature>
<dbReference type="SMART" id="SM00028">
    <property type="entry name" value="TPR"/>
    <property type="match status" value="5"/>
</dbReference>
<feature type="region of interest" description="Disordered" evidence="2">
    <location>
        <begin position="26"/>
        <end position="61"/>
    </location>
</feature>
<evidence type="ECO:0000313" key="3">
    <source>
        <dbReference type="EMBL" id="RWR78469.1"/>
    </source>
</evidence>
<name>A0A3S3NZU1_9MAGN</name>
<gene>
    <name evidence="3" type="ORF">CKAN_00700300</name>
</gene>
<comment type="caution">
    <text evidence="3">The sequence shown here is derived from an EMBL/GenBank/DDBJ whole genome shotgun (WGS) entry which is preliminary data.</text>
</comment>
<dbReference type="Proteomes" id="UP000283530">
    <property type="component" value="Unassembled WGS sequence"/>
</dbReference>
<feature type="compositionally biased region" description="Polar residues" evidence="2">
    <location>
        <begin position="29"/>
        <end position="50"/>
    </location>
</feature>
<dbReference type="STRING" id="337451.A0A3S3NZU1"/>
<dbReference type="SUPFAM" id="SSF48452">
    <property type="entry name" value="TPR-like"/>
    <property type="match status" value="2"/>
</dbReference>
<feature type="repeat" description="TPR" evidence="1">
    <location>
        <begin position="232"/>
        <end position="265"/>
    </location>
</feature>